<accession>A0A3Q2GNB0</accession>
<dbReference type="InterPro" id="IPR051244">
    <property type="entry name" value="TCAF"/>
</dbReference>
<dbReference type="GeneTree" id="ENSGT01030000236106"/>
<dbReference type="AlphaFoldDB" id="A0A3Q2GNB0"/>
<evidence type="ECO:0000313" key="2">
    <source>
        <dbReference type="Proteomes" id="UP000265020"/>
    </source>
</evidence>
<keyword evidence="2" id="KW-1185">Reference proteome</keyword>
<evidence type="ECO:0000313" key="1">
    <source>
        <dbReference type="Ensembl" id="ENSCVAP00000030130.1"/>
    </source>
</evidence>
<name>A0A3Q2GNB0_CYPVA</name>
<reference evidence="1" key="1">
    <citation type="submission" date="2025-08" db="UniProtKB">
        <authorList>
            <consortium name="Ensembl"/>
        </authorList>
    </citation>
    <scope>IDENTIFICATION</scope>
</reference>
<dbReference type="OMA" id="GHAWSLP"/>
<proteinExistence type="predicted"/>
<dbReference type="Ensembl" id="ENSCVAT00000023780.1">
    <property type="protein sequence ID" value="ENSCVAP00000030130.1"/>
    <property type="gene ID" value="ENSCVAG00000018449.1"/>
</dbReference>
<protein>
    <submittedName>
        <fullName evidence="1">Uncharacterized protein</fullName>
    </submittedName>
</protein>
<dbReference type="Proteomes" id="UP000265020">
    <property type="component" value="Unassembled WGS sequence"/>
</dbReference>
<dbReference type="PANTHER" id="PTHR15730:SF5">
    <property type="entry name" value="SI:CH211-210B2.2-RELATED"/>
    <property type="match status" value="1"/>
</dbReference>
<dbReference type="GO" id="GO:0044325">
    <property type="term" value="F:transmembrane transporter binding"/>
    <property type="evidence" value="ECO:0007669"/>
    <property type="project" value="TreeGrafter"/>
</dbReference>
<dbReference type="GO" id="GO:0005886">
    <property type="term" value="C:plasma membrane"/>
    <property type="evidence" value="ECO:0007669"/>
    <property type="project" value="TreeGrafter"/>
</dbReference>
<organism evidence="1 2">
    <name type="scientific">Cyprinodon variegatus</name>
    <name type="common">Sheepshead minnow</name>
    <dbReference type="NCBI Taxonomy" id="28743"/>
    <lineage>
        <taxon>Eukaryota</taxon>
        <taxon>Metazoa</taxon>
        <taxon>Chordata</taxon>
        <taxon>Craniata</taxon>
        <taxon>Vertebrata</taxon>
        <taxon>Euteleostomi</taxon>
        <taxon>Actinopterygii</taxon>
        <taxon>Neopterygii</taxon>
        <taxon>Teleostei</taxon>
        <taxon>Neoteleostei</taxon>
        <taxon>Acanthomorphata</taxon>
        <taxon>Ovalentaria</taxon>
        <taxon>Atherinomorphae</taxon>
        <taxon>Cyprinodontiformes</taxon>
        <taxon>Cyprinodontidae</taxon>
        <taxon>Cyprinodon</taxon>
    </lineage>
</organism>
<dbReference type="PANTHER" id="PTHR15730">
    <property type="entry name" value="EXPERIMENTAL AUTOIMMUNE PROSTATITIS ANTIGEN 2-RELATED"/>
    <property type="match status" value="1"/>
</dbReference>
<dbReference type="GO" id="GO:0090314">
    <property type="term" value="P:positive regulation of protein targeting to membrane"/>
    <property type="evidence" value="ECO:0007669"/>
    <property type="project" value="TreeGrafter"/>
</dbReference>
<reference evidence="1" key="2">
    <citation type="submission" date="2025-09" db="UniProtKB">
        <authorList>
            <consortium name="Ensembl"/>
        </authorList>
    </citation>
    <scope>IDENTIFICATION</scope>
</reference>
<sequence length="98" mass="11060">MASFWKNAFDWLDQGRRGVVGFQSGIKPLPYLGLTCKTTQLNQELSVFVCTAYTDTDAKFIQNFVVEGGGLVIGGHAWCFPLTIWFPYGEKRSVYKLE</sequence>